<proteinExistence type="inferred from homology"/>
<evidence type="ECO:0000256" key="5">
    <source>
        <dbReference type="ARBA" id="ARBA00022839"/>
    </source>
</evidence>
<dbReference type="GO" id="GO:0008855">
    <property type="term" value="F:exodeoxyribonuclease VII activity"/>
    <property type="evidence" value="ECO:0007669"/>
    <property type="project" value="UniProtKB-UniRule"/>
</dbReference>
<protein>
    <recommendedName>
        <fullName evidence="6">Exodeoxyribonuclease 7 small subunit</fullName>
        <ecNumber evidence="6">3.1.11.6</ecNumber>
    </recommendedName>
    <alternativeName>
        <fullName evidence="6">Exodeoxyribonuclease VII small subunit</fullName>
        <shortName evidence="6">Exonuclease VII small subunit</shortName>
    </alternativeName>
</protein>
<dbReference type="InterPro" id="IPR003761">
    <property type="entry name" value="Exonuc_VII_S"/>
</dbReference>
<keyword evidence="4 6" id="KW-0378">Hydrolase</keyword>
<name>A0A1Q2MD06_9BACT</name>
<dbReference type="Pfam" id="PF02609">
    <property type="entry name" value="Exonuc_VII_S"/>
    <property type="match status" value="1"/>
</dbReference>
<accession>A0A1Q2MD06</accession>
<evidence type="ECO:0000256" key="1">
    <source>
        <dbReference type="ARBA" id="ARBA00009998"/>
    </source>
</evidence>
<dbReference type="GO" id="GO:0006308">
    <property type="term" value="P:DNA catabolic process"/>
    <property type="evidence" value="ECO:0007669"/>
    <property type="project" value="UniProtKB-UniRule"/>
</dbReference>
<comment type="similarity">
    <text evidence="1 6">Belongs to the XseB family.</text>
</comment>
<dbReference type="SUPFAM" id="SSF116842">
    <property type="entry name" value="XseB-like"/>
    <property type="match status" value="1"/>
</dbReference>
<comment type="subcellular location">
    <subcellularLocation>
        <location evidence="6">Cytoplasm</location>
    </subcellularLocation>
</comment>
<evidence type="ECO:0000313" key="8">
    <source>
        <dbReference type="Proteomes" id="UP000188181"/>
    </source>
</evidence>
<evidence type="ECO:0000256" key="4">
    <source>
        <dbReference type="ARBA" id="ARBA00022801"/>
    </source>
</evidence>
<reference evidence="8" key="1">
    <citation type="submission" date="2017-02" db="EMBL/GenBank/DDBJ databases">
        <title>Comparative genomics and description of representatives of a novel lineage of planctomycetes thriving in anoxic sediments.</title>
        <authorList>
            <person name="Spring S."/>
            <person name="Bunk B."/>
            <person name="Sproer C."/>
        </authorList>
    </citation>
    <scope>NUCLEOTIDE SEQUENCE [LARGE SCALE GENOMIC DNA]</scope>
    <source>
        <strain evidence="8">SM-Chi-D1</strain>
    </source>
</reference>
<dbReference type="InterPro" id="IPR037004">
    <property type="entry name" value="Exonuc_VII_ssu_sf"/>
</dbReference>
<comment type="subunit">
    <text evidence="6">Heterooligomer composed of large and small subunits.</text>
</comment>
<dbReference type="AlphaFoldDB" id="A0A1Q2MD06"/>
<dbReference type="GO" id="GO:0009318">
    <property type="term" value="C:exodeoxyribonuclease VII complex"/>
    <property type="evidence" value="ECO:0007669"/>
    <property type="project" value="UniProtKB-UniRule"/>
</dbReference>
<keyword evidence="8" id="KW-1185">Reference proteome</keyword>
<comment type="catalytic activity">
    <reaction evidence="6">
        <text>Exonucleolytic cleavage in either 5'- to 3'- or 3'- to 5'-direction to yield nucleoside 5'-phosphates.</text>
        <dbReference type="EC" id="3.1.11.6"/>
    </reaction>
</comment>
<sequence length="74" mass="8815">MDEKEMKKNLDKMTFKDTILELENIVKSIESGDFSLEDSLDKYERGMRLIGRCREILRDCEQRVKKISEEQEAE</sequence>
<keyword evidence="5 6" id="KW-0269">Exonuclease</keyword>
<dbReference type="Proteomes" id="UP000188181">
    <property type="component" value="Chromosome"/>
</dbReference>
<dbReference type="KEGG" id="pbas:SMSP2_00928"/>
<keyword evidence="3 6" id="KW-0540">Nuclease</keyword>
<dbReference type="PIRSF" id="PIRSF006488">
    <property type="entry name" value="Exonuc_VII_S"/>
    <property type="match status" value="1"/>
</dbReference>
<keyword evidence="2 6" id="KW-0963">Cytoplasm</keyword>
<dbReference type="EMBL" id="CP019646">
    <property type="protein sequence ID" value="AQQ70575.1"/>
    <property type="molecule type" value="Genomic_DNA"/>
</dbReference>
<evidence type="ECO:0000313" key="7">
    <source>
        <dbReference type="EMBL" id="AQQ70575.1"/>
    </source>
</evidence>
<dbReference type="RefSeq" id="WP_186804866.1">
    <property type="nucleotide sequence ID" value="NZ_CP019646.1"/>
</dbReference>
<dbReference type="EC" id="3.1.11.6" evidence="6"/>
<dbReference type="NCBIfam" id="TIGR01280">
    <property type="entry name" value="xseB"/>
    <property type="match status" value="1"/>
</dbReference>
<organism evidence="7 8">
    <name type="scientific">Limihaloglobus sulfuriphilus</name>
    <dbReference type="NCBI Taxonomy" id="1851148"/>
    <lineage>
        <taxon>Bacteria</taxon>
        <taxon>Pseudomonadati</taxon>
        <taxon>Planctomycetota</taxon>
        <taxon>Phycisphaerae</taxon>
        <taxon>Sedimentisphaerales</taxon>
        <taxon>Sedimentisphaeraceae</taxon>
        <taxon>Limihaloglobus</taxon>
    </lineage>
</organism>
<dbReference type="STRING" id="1851148.SMSP2_00928"/>
<dbReference type="GO" id="GO:0005829">
    <property type="term" value="C:cytosol"/>
    <property type="evidence" value="ECO:0007669"/>
    <property type="project" value="TreeGrafter"/>
</dbReference>
<dbReference type="PANTHER" id="PTHR34137">
    <property type="entry name" value="EXODEOXYRIBONUCLEASE 7 SMALL SUBUNIT"/>
    <property type="match status" value="1"/>
</dbReference>
<dbReference type="HAMAP" id="MF_00337">
    <property type="entry name" value="Exonuc_7_S"/>
    <property type="match status" value="1"/>
</dbReference>
<dbReference type="PANTHER" id="PTHR34137:SF1">
    <property type="entry name" value="EXODEOXYRIBONUCLEASE 7 SMALL SUBUNIT"/>
    <property type="match status" value="1"/>
</dbReference>
<gene>
    <name evidence="6 7" type="primary">xseB</name>
    <name evidence="7" type="ORF">SMSP2_00928</name>
</gene>
<evidence type="ECO:0000256" key="2">
    <source>
        <dbReference type="ARBA" id="ARBA00022490"/>
    </source>
</evidence>
<dbReference type="Gene3D" id="1.10.287.1040">
    <property type="entry name" value="Exonuclease VII, small subunit"/>
    <property type="match status" value="1"/>
</dbReference>
<comment type="function">
    <text evidence="6">Bidirectionally degrades single-stranded DNA into large acid-insoluble oligonucleotides, which are then degraded further into small acid-soluble oligonucleotides.</text>
</comment>
<evidence type="ECO:0000256" key="6">
    <source>
        <dbReference type="HAMAP-Rule" id="MF_00337"/>
    </source>
</evidence>
<evidence type="ECO:0000256" key="3">
    <source>
        <dbReference type="ARBA" id="ARBA00022722"/>
    </source>
</evidence>